<dbReference type="PRINTS" id="PR00032">
    <property type="entry name" value="HTHARAC"/>
</dbReference>
<dbReference type="PROSITE" id="PS50110">
    <property type="entry name" value="RESPONSE_REGULATORY"/>
    <property type="match status" value="1"/>
</dbReference>
<keyword evidence="5" id="KW-0805">Transcription regulation</keyword>
<dbReference type="SMART" id="SM00342">
    <property type="entry name" value="HTH_ARAC"/>
    <property type="match status" value="1"/>
</dbReference>
<dbReference type="CDD" id="cd17536">
    <property type="entry name" value="REC_YesN-like"/>
    <property type="match status" value="1"/>
</dbReference>
<dbReference type="InterPro" id="IPR051552">
    <property type="entry name" value="HptR"/>
</dbReference>
<keyword evidence="7" id="KW-0804">Transcription</keyword>
<dbReference type="Pfam" id="PF12833">
    <property type="entry name" value="HTH_18"/>
    <property type="match status" value="1"/>
</dbReference>
<dbReference type="InterPro" id="IPR018060">
    <property type="entry name" value="HTH_AraC"/>
</dbReference>
<dbReference type="PANTHER" id="PTHR42713">
    <property type="entry name" value="HISTIDINE KINASE-RELATED"/>
    <property type="match status" value="1"/>
</dbReference>
<dbReference type="EMBL" id="JBHSED010000011">
    <property type="protein sequence ID" value="MFC4303304.1"/>
    <property type="molecule type" value="Genomic_DNA"/>
</dbReference>
<dbReference type="PROSITE" id="PS01124">
    <property type="entry name" value="HTH_ARAC_FAMILY_2"/>
    <property type="match status" value="1"/>
</dbReference>
<evidence type="ECO:0000256" key="3">
    <source>
        <dbReference type="ARBA" id="ARBA00022553"/>
    </source>
</evidence>
<dbReference type="InterPro" id="IPR001789">
    <property type="entry name" value="Sig_transdc_resp-reg_receiver"/>
</dbReference>
<evidence type="ECO:0000256" key="5">
    <source>
        <dbReference type="ARBA" id="ARBA00023015"/>
    </source>
</evidence>
<dbReference type="SMART" id="SM00448">
    <property type="entry name" value="REC"/>
    <property type="match status" value="1"/>
</dbReference>
<accession>A0ABV8S6T7</accession>
<protein>
    <submittedName>
        <fullName evidence="11">Response regulator</fullName>
    </submittedName>
</protein>
<evidence type="ECO:0000256" key="4">
    <source>
        <dbReference type="ARBA" id="ARBA00023012"/>
    </source>
</evidence>
<feature type="domain" description="HTH araC/xylS-type" evidence="9">
    <location>
        <begin position="390"/>
        <end position="492"/>
    </location>
</feature>
<dbReference type="SUPFAM" id="SSF52172">
    <property type="entry name" value="CheY-like"/>
    <property type="match status" value="1"/>
</dbReference>
<evidence type="ECO:0000313" key="11">
    <source>
        <dbReference type="EMBL" id="MFC4303304.1"/>
    </source>
</evidence>
<comment type="caution">
    <text evidence="11">The sequence shown here is derived from an EMBL/GenBank/DDBJ whole genome shotgun (WGS) entry which is preliminary data.</text>
</comment>
<feature type="modified residue" description="4-aspartylphosphate" evidence="8">
    <location>
        <position position="53"/>
    </location>
</feature>
<evidence type="ECO:0000256" key="8">
    <source>
        <dbReference type="PROSITE-ProRule" id="PRU00169"/>
    </source>
</evidence>
<keyword evidence="4" id="KW-0902">Two-component regulatory system</keyword>
<name>A0ABV8S6T7_9BACL</name>
<dbReference type="PROSITE" id="PS00041">
    <property type="entry name" value="HTH_ARAC_FAMILY_1"/>
    <property type="match status" value="1"/>
</dbReference>
<feature type="domain" description="Response regulatory" evidence="10">
    <location>
        <begin position="2"/>
        <end position="118"/>
    </location>
</feature>
<dbReference type="RefSeq" id="WP_204604060.1">
    <property type="nucleotide sequence ID" value="NZ_JBHSED010000011.1"/>
</dbReference>
<dbReference type="InterPro" id="IPR009057">
    <property type="entry name" value="Homeodomain-like_sf"/>
</dbReference>
<evidence type="ECO:0000313" key="12">
    <source>
        <dbReference type="Proteomes" id="UP001595755"/>
    </source>
</evidence>
<dbReference type="SUPFAM" id="SSF46689">
    <property type="entry name" value="Homeodomain-like"/>
    <property type="match status" value="1"/>
</dbReference>
<gene>
    <name evidence="11" type="ORF">ACFO1S_07550</name>
</gene>
<keyword evidence="6" id="KW-0238">DNA-binding</keyword>
<dbReference type="Pfam" id="PF00072">
    <property type="entry name" value="Response_reg"/>
    <property type="match status" value="1"/>
</dbReference>
<evidence type="ECO:0000259" key="10">
    <source>
        <dbReference type="PROSITE" id="PS50110"/>
    </source>
</evidence>
<keyword evidence="2" id="KW-0963">Cytoplasm</keyword>
<keyword evidence="12" id="KW-1185">Reference proteome</keyword>
<dbReference type="Gene3D" id="3.40.50.2300">
    <property type="match status" value="1"/>
</dbReference>
<keyword evidence="3 8" id="KW-0597">Phosphoprotein</keyword>
<evidence type="ECO:0000256" key="6">
    <source>
        <dbReference type="ARBA" id="ARBA00023125"/>
    </source>
</evidence>
<evidence type="ECO:0000256" key="2">
    <source>
        <dbReference type="ARBA" id="ARBA00022490"/>
    </source>
</evidence>
<dbReference type="InterPro" id="IPR011006">
    <property type="entry name" value="CheY-like_superfamily"/>
</dbReference>
<evidence type="ECO:0000256" key="1">
    <source>
        <dbReference type="ARBA" id="ARBA00004496"/>
    </source>
</evidence>
<dbReference type="InterPro" id="IPR020449">
    <property type="entry name" value="Tscrpt_reg_AraC-type_HTH"/>
</dbReference>
<organism evidence="11 12">
    <name type="scientific">Cohnella boryungensis</name>
    <dbReference type="NCBI Taxonomy" id="768479"/>
    <lineage>
        <taxon>Bacteria</taxon>
        <taxon>Bacillati</taxon>
        <taxon>Bacillota</taxon>
        <taxon>Bacilli</taxon>
        <taxon>Bacillales</taxon>
        <taxon>Paenibacillaceae</taxon>
        <taxon>Cohnella</taxon>
    </lineage>
</organism>
<proteinExistence type="predicted"/>
<dbReference type="PANTHER" id="PTHR42713:SF3">
    <property type="entry name" value="TRANSCRIPTIONAL REGULATORY PROTEIN HPTR"/>
    <property type="match status" value="1"/>
</dbReference>
<sequence length="501" mass="57493">MNIFVAEDEIVALEEIEFLLQRYKEQHVIYTAQNAFQMMEMCTAIRPDILITDIRMPRMDGLELIAALKKSYPDMAAIILSGYGDFSYAQQGMQLGVKEYLVKPVEEAALRQAVDKLIVELQEAMDNKQKLSDWTLIREMLGQAGDMTEYMTRETFGIVMSSLGNEGSSETWDAALQLQAEELIDLPPGSRVLFPDFKRQCVLIPSPSKESIRYSLGDWATKIHAAERQRQRCDVHTTYFIKGTGETLHSAYLKGIESIGQQMRLESSTFKDTHTAAVNSETSKIWDRVRVLEIYLSKREMLKIRPEIEKIMGELKLQHLTVKELIVFTTDMLTALQYNFTRSLNRKIVELDEISSSIHRMTSYAELGDWLGRKLLEYISRLGTSKLDAKELVHMLMHQVKHAFEAPDSLQQFAKDHHVSVGYLSRVFKNELGFNFSDFVLEIRMEKARELLDMGALSLSEISRRVGYEDPKYFSQLFKKAFGLTPTDYSKQKKNSPQIGK</sequence>
<reference evidence="12" key="1">
    <citation type="journal article" date="2019" name="Int. J. Syst. Evol. Microbiol.">
        <title>The Global Catalogue of Microorganisms (GCM) 10K type strain sequencing project: providing services to taxonomists for standard genome sequencing and annotation.</title>
        <authorList>
            <consortium name="The Broad Institute Genomics Platform"/>
            <consortium name="The Broad Institute Genome Sequencing Center for Infectious Disease"/>
            <person name="Wu L."/>
            <person name="Ma J."/>
        </authorList>
    </citation>
    <scope>NUCLEOTIDE SEQUENCE [LARGE SCALE GENOMIC DNA]</scope>
    <source>
        <strain evidence="12">CGMCC 4.1641</strain>
    </source>
</reference>
<evidence type="ECO:0000256" key="7">
    <source>
        <dbReference type="ARBA" id="ARBA00023163"/>
    </source>
</evidence>
<dbReference type="Gene3D" id="1.10.10.60">
    <property type="entry name" value="Homeodomain-like"/>
    <property type="match status" value="2"/>
</dbReference>
<dbReference type="InterPro" id="IPR018062">
    <property type="entry name" value="HTH_AraC-typ_CS"/>
</dbReference>
<comment type="subcellular location">
    <subcellularLocation>
        <location evidence="1">Cytoplasm</location>
    </subcellularLocation>
</comment>
<evidence type="ECO:0000259" key="9">
    <source>
        <dbReference type="PROSITE" id="PS01124"/>
    </source>
</evidence>
<dbReference type="Proteomes" id="UP001595755">
    <property type="component" value="Unassembled WGS sequence"/>
</dbReference>